<keyword evidence="8" id="KW-0460">Magnesium</keyword>
<evidence type="ECO:0000256" key="6">
    <source>
        <dbReference type="ARBA" id="ARBA00022741"/>
    </source>
</evidence>
<evidence type="ECO:0000313" key="13">
    <source>
        <dbReference type="EMBL" id="KFM62152.1"/>
    </source>
</evidence>
<keyword evidence="5" id="KW-0479">Metal-binding</keyword>
<evidence type="ECO:0000256" key="8">
    <source>
        <dbReference type="ARBA" id="ARBA00022842"/>
    </source>
</evidence>
<evidence type="ECO:0000256" key="7">
    <source>
        <dbReference type="ARBA" id="ARBA00022840"/>
    </source>
</evidence>
<dbReference type="InterPro" id="IPR001757">
    <property type="entry name" value="P_typ_ATPase"/>
</dbReference>
<evidence type="ECO:0000256" key="11">
    <source>
        <dbReference type="ARBA" id="ARBA00023136"/>
    </source>
</evidence>
<name>A0A087TAL3_STEMI</name>
<keyword evidence="6" id="KW-0547">Nucleotide-binding</keyword>
<evidence type="ECO:0000256" key="1">
    <source>
        <dbReference type="ARBA" id="ARBA00004141"/>
    </source>
</evidence>
<dbReference type="GO" id="GO:0140358">
    <property type="term" value="F:P-type transmembrane transporter activity"/>
    <property type="evidence" value="ECO:0007669"/>
    <property type="project" value="InterPro"/>
</dbReference>
<keyword evidence="9" id="KW-1278">Translocase</keyword>
<feature type="non-terminal residue" evidence="13">
    <location>
        <position position="312"/>
    </location>
</feature>
<proteinExistence type="inferred from homology"/>
<evidence type="ECO:0000313" key="14">
    <source>
        <dbReference type="Proteomes" id="UP000054359"/>
    </source>
</evidence>
<comment type="similarity">
    <text evidence="2">Belongs to the cation transport ATPase (P-type) (TC 3.A.3) family. Type V subfamily.</text>
</comment>
<dbReference type="InterPro" id="IPR036412">
    <property type="entry name" value="HAD-like_sf"/>
</dbReference>
<dbReference type="FunFam" id="3.40.50.1000:FF:000068">
    <property type="entry name" value="Cation-transporting ATPase"/>
    <property type="match status" value="1"/>
</dbReference>
<keyword evidence="11 12" id="KW-0472">Membrane</keyword>
<organism evidence="13 14">
    <name type="scientific">Stegodyphus mimosarum</name>
    <name type="common">African social velvet spider</name>
    <dbReference type="NCBI Taxonomy" id="407821"/>
    <lineage>
        <taxon>Eukaryota</taxon>
        <taxon>Metazoa</taxon>
        <taxon>Ecdysozoa</taxon>
        <taxon>Arthropoda</taxon>
        <taxon>Chelicerata</taxon>
        <taxon>Arachnida</taxon>
        <taxon>Araneae</taxon>
        <taxon>Araneomorphae</taxon>
        <taxon>Entelegynae</taxon>
        <taxon>Eresoidea</taxon>
        <taxon>Eresidae</taxon>
        <taxon>Stegodyphus</taxon>
    </lineage>
</organism>
<dbReference type="Gene3D" id="3.40.50.1000">
    <property type="entry name" value="HAD superfamily/HAD-like"/>
    <property type="match status" value="1"/>
</dbReference>
<dbReference type="PANTHER" id="PTHR45630">
    <property type="entry name" value="CATION-TRANSPORTING ATPASE-RELATED"/>
    <property type="match status" value="1"/>
</dbReference>
<evidence type="ECO:0000256" key="10">
    <source>
        <dbReference type="ARBA" id="ARBA00022989"/>
    </source>
</evidence>
<dbReference type="GO" id="GO:0019829">
    <property type="term" value="F:ATPase-coupled monoatomic cation transmembrane transporter activity"/>
    <property type="evidence" value="ECO:0007669"/>
    <property type="project" value="TreeGrafter"/>
</dbReference>
<evidence type="ECO:0000256" key="4">
    <source>
        <dbReference type="ARBA" id="ARBA00022692"/>
    </source>
</evidence>
<sequence>MALEFPREELEKDLQFLGLIILENSLKPETIPSLNVLRDANIRSIMITGDNLLTAITVGRKCGMIGELDKIITVEASKTSGLNTNSETHLKIEFSSINLPFLEEENQEGKDETRVLASSETTYHFAMEGNSFEALWNFEKKLLDKILLNGTIFARMLPDQKRHLIEALQNLEYQVGMCGDGANDCGALKTAHTGVSLSVAEVSAAAPFTSSKFNIECIPTLIREGRAALVSVFDTFRYMVCYSFIFLIAVLWLFWDGQRCSDGAYVLIDVILNLTPPFLIGATWAFPSLAKRPPTRSLISIVPLFSIFSFIA</sequence>
<dbReference type="SUPFAM" id="SSF81665">
    <property type="entry name" value="Calcium ATPase, transmembrane domain M"/>
    <property type="match status" value="1"/>
</dbReference>
<dbReference type="GO" id="GO:0016887">
    <property type="term" value="F:ATP hydrolysis activity"/>
    <property type="evidence" value="ECO:0007669"/>
    <property type="project" value="InterPro"/>
</dbReference>
<dbReference type="GO" id="GO:0006874">
    <property type="term" value="P:intracellular calcium ion homeostasis"/>
    <property type="evidence" value="ECO:0007669"/>
    <property type="project" value="TreeGrafter"/>
</dbReference>
<keyword evidence="7" id="KW-0067">ATP-binding</keyword>
<keyword evidence="3" id="KW-0597">Phosphoprotein</keyword>
<dbReference type="InterPro" id="IPR023298">
    <property type="entry name" value="ATPase_P-typ_TM_dom_sf"/>
</dbReference>
<dbReference type="PANTHER" id="PTHR45630:SF8">
    <property type="entry name" value="CATION-TRANSPORTING ATPASE"/>
    <property type="match status" value="1"/>
</dbReference>
<evidence type="ECO:0000256" key="2">
    <source>
        <dbReference type="ARBA" id="ARBA00006000"/>
    </source>
</evidence>
<dbReference type="NCBIfam" id="TIGR01494">
    <property type="entry name" value="ATPase_P-type"/>
    <property type="match status" value="1"/>
</dbReference>
<keyword evidence="4 12" id="KW-0812">Transmembrane</keyword>
<dbReference type="InterPro" id="IPR006544">
    <property type="entry name" value="P-type_TPase_V"/>
</dbReference>
<evidence type="ECO:0000256" key="5">
    <source>
        <dbReference type="ARBA" id="ARBA00022723"/>
    </source>
</evidence>
<keyword evidence="14" id="KW-1185">Reference proteome</keyword>
<dbReference type="InterPro" id="IPR023214">
    <property type="entry name" value="HAD_sf"/>
</dbReference>
<protein>
    <submittedName>
        <fullName evidence="13">Putative cation-transporting ATPase 13A4</fullName>
    </submittedName>
</protein>
<dbReference type="GO" id="GO:0015203">
    <property type="term" value="F:polyamine transmembrane transporter activity"/>
    <property type="evidence" value="ECO:0007669"/>
    <property type="project" value="TreeGrafter"/>
</dbReference>
<feature type="transmembrane region" description="Helical" evidence="12">
    <location>
        <begin position="266"/>
        <end position="287"/>
    </location>
</feature>
<dbReference type="SUPFAM" id="SSF56784">
    <property type="entry name" value="HAD-like"/>
    <property type="match status" value="1"/>
</dbReference>
<dbReference type="STRING" id="407821.A0A087TAL3"/>
<dbReference type="GO" id="GO:0005524">
    <property type="term" value="F:ATP binding"/>
    <property type="evidence" value="ECO:0007669"/>
    <property type="project" value="UniProtKB-KW"/>
</dbReference>
<dbReference type="OrthoDB" id="6378696at2759"/>
<dbReference type="EMBL" id="KK114316">
    <property type="protein sequence ID" value="KFM62152.1"/>
    <property type="molecule type" value="Genomic_DNA"/>
</dbReference>
<accession>A0A087TAL3</accession>
<evidence type="ECO:0000256" key="3">
    <source>
        <dbReference type="ARBA" id="ARBA00022553"/>
    </source>
</evidence>
<reference evidence="13 14" key="1">
    <citation type="submission" date="2013-11" db="EMBL/GenBank/DDBJ databases">
        <title>Genome sequencing of Stegodyphus mimosarum.</title>
        <authorList>
            <person name="Bechsgaard J."/>
        </authorList>
    </citation>
    <scope>NUCLEOTIDE SEQUENCE [LARGE SCALE GENOMIC DNA]</scope>
</reference>
<dbReference type="GO" id="GO:0046872">
    <property type="term" value="F:metal ion binding"/>
    <property type="evidence" value="ECO:0007669"/>
    <property type="project" value="UniProtKB-KW"/>
</dbReference>
<dbReference type="Proteomes" id="UP000054359">
    <property type="component" value="Unassembled WGS sequence"/>
</dbReference>
<gene>
    <name evidence="13" type="ORF">X975_06177</name>
</gene>
<dbReference type="PROSITE" id="PS01229">
    <property type="entry name" value="COF_2"/>
    <property type="match status" value="1"/>
</dbReference>
<evidence type="ECO:0000256" key="9">
    <source>
        <dbReference type="ARBA" id="ARBA00022967"/>
    </source>
</evidence>
<evidence type="ECO:0000256" key="12">
    <source>
        <dbReference type="SAM" id="Phobius"/>
    </source>
</evidence>
<dbReference type="GO" id="GO:0016020">
    <property type="term" value="C:membrane"/>
    <property type="evidence" value="ECO:0007669"/>
    <property type="project" value="UniProtKB-SubCell"/>
</dbReference>
<dbReference type="AlphaFoldDB" id="A0A087TAL3"/>
<feature type="transmembrane region" description="Helical" evidence="12">
    <location>
        <begin position="236"/>
        <end position="254"/>
    </location>
</feature>
<keyword evidence="10 12" id="KW-1133">Transmembrane helix</keyword>
<dbReference type="OMA" id="FNIECIP"/>
<comment type="subcellular location">
    <subcellularLocation>
        <location evidence="1">Membrane</location>
        <topology evidence="1">Multi-pass membrane protein</topology>
    </subcellularLocation>
</comment>